<feature type="transmembrane region" description="Helical" evidence="1">
    <location>
        <begin position="6"/>
        <end position="30"/>
    </location>
</feature>
<protein>
    <submittedName>
        <fullName evidence="4">DUF4889 domain-containing protein</fullName>
    </submittedName>
</protein>
<proteinExistence type="predicted"/>
<accession>A0A133QAB2</accession>
<dbReference type="Pfam" id="PF16230">
    <property type="entry name" value="DUF4889"/>
    <property type="match status" value="1"/>
</dbReference>
<evidence type="ECO:0000313" key="5">
    <source>
        <dbReference type="Proteomes" id="UP000070063"/>
    </source>
</evidence>
<dbReference type="eggNOG" id="ENOG5030F8J">
    <property type="taxonomic scope" value="Bacteria"/>
</dbReference>
<evidence type="ECO:0000313" key="7">
    <source>
        <dbReference type="Proteomes" id="UP000325462"/>
    </source>
</evidence>
<dbReference type="EMBL" id="CP041722">
    <property type="protein sequence ID" value="QEX37493.1"/>
    <property type="molecule type" value="Genomic_DNA"/>
</dbReference>
<evidence type="ECO:0000313" key="4">
    <source>
        <dbReference type="EMBL" id="TBW73444.1"/>
    </source>
</evidence>
<evidence type="ECO:0000256" key="1">
    <source>
        <dbReference type="SAM" id="Phobius"/>
    </source>
</evidence>
<dbReference type="InterPro" id="IPR032613">
    <property type="entry name" value="DUF4889"/>
</dbReference>
<dbReference type="GeneID" id="58091315"/>
<dbReference type="STRING" id="28035.B6N84_02820"/>
<dbReference type="EMBL" id="LRQI01000022">
    <property type="protein sequence ID" value="KXA39816.1"/>
    <property type="molecule type" value="Genomic_DNA"/>
</dbReference>
<dbReference type="OMA" id="DKMINTK"/>
<keyword evidence="1" id="KW-0812">Transmembrane</keyword>
<dbReference type="Proteomes" id="UP000325462">
    <property type="component" value="Chromosome"/>
</dbReference>
<dbReference type="Proteomes" id="UP000293637">
    <property type="component" value="Unassembled WGS sequence"/>
</dbReference>
<reference evidence="4 6" key="2">
    <citation type="journal article" date="2019" name="Sci. Transl. Med.">
        <title>Quorum sensing between bacterial species on the skin protects against epidermal injury in atopic dermatitis.</title>
        <authorList>
            <person name="Williams M.R."/>
        </authorList>
    </citation>
    <scope>NUCLEOTIDE SEQUENCE [LARGE SCALE GENOMIC DNA]</scope>
    <source>
        <strain evidence="4 6">E7</strain>
    </source>
</reference>
<reference evidence="3 7" key="3">
    <citation type="submission" date="2019-07" db="EMBL/GenBank/DDBJ databases">
        <title>Comparative genome analysis of staphylococcus lugdunensis shows clonal complex-dependent diversity of the putative virulence factor, ess/type vii locus.</title>
        <authorList>
            <person name="Lebeurre J."/>
            <person name="Dahyot S."/>
            <person name="Diene S."/>
            <person name="Paulay A."/>
            <person name="Aubourg M."/>
            <person name="Argemi X."/>
            <person name="Giard J.-C."/>
            <person name="Tournier I."/>
            <person name="Francois P."/>
            <person name="Pestel-Caron M."/>
        </authorList>
    </citation>
    <scope>NUCLEOTIDE SEQUENCE [LARGE SCALE GENOMIC DNA]</scope>
    <source>
        <strain evidence="3 7">SL13</strain>
    </source>
</reference>
<dbReference type="PROSITE" id="PS51257">
    <property type="entry name" value="PROKAR_LIPOPROTEIN"/>
    <property type="match status" value="1"/>
</dbReference>
<keyword evidence="7" id="KW-1185">Reference proteome</keyword>
<organism evidence="4 6">
    <name type="scientific">Staphylococcus lugdunensis</name>
    <dbReference type="NCBI Taxonomy" id="28035"/>
    <lineage>
        <taxon>Bacteria</taxon>
        <taxon>Bacillati</taxon>
        <taxon>Bacillota</taxon>
        <taxon>Bacilli</taxon>
        <taxon>Bacillales</taxon>
        <taxon>Staphylococcaceae</taxon>
        <taxon>Staphylococcus</taxon>
    </lineage>
</organism>
<dbReference type="AlphaFoldDB" id="A0A133QAB2"/>
<keyword evidence="1" id="KW-1133">Transmembrane helix</keyword>
<dbReference type="RefSeq" id="WP_002460263.1">
    <property type="nucleotide sequence ID" value="NZ_AP021848.1"/>
</dbReference>
<evidence type="ECO:0000313" key="3">
    <source>
        <dbReference type="EMBL" id="QEX37493.1"/>
    </source>
</evidence>
<name>A0A133QAB2_STALU</name>
<reference evidence="2 5" key="1">
    <citation type="submission" date="2016-01" db="EMBL/GenBank/DDBJ databases">
        <authorList>
            <person name="Mitreva M."/>
            <person name="Pepin K.H."/>
            <person name="Mihindukulasuriya K.A."/>
            <person name="Fulton R."/>
            <person name="Fronick C."/>
            <person name="O'Laughlin M."/>
            <person name="Miner T."/>
            <person name="Herter B."/>
            <person name="Rosa B.A."/>
            <person name="Cordes M."/>
            <person name="Tomlinson C."/>
            <person name="Wollam A."/>
            <person name="Palsikar V.B."/>
            <person name="Mardis E.R."/>
            <person name="Wilson R.K."/>
        </authorList>
    </citation>
    <scope>NUCLEOTIDE SEQUENCE [LARGE SCALE GENOMIC DNA]</scope>
    <source>
        <strain evidence="2 5">MJR7738</strain>
    </source>
</reference>
<evidence type="ECO:0000313" key="2">
    <source>
        <dbReference type="EMBL" id="KXA39816.1"/>
    </source>
</evidence>
<sequence length="114" mass="12962">MKSKKGLGITLIVVMLIACVVLVVLMMTGAKKDTYYGIMKNDTTIEKMVSEKDQKVEKNVKLPKDTDANVHKGDFVLLVKNENSDEFSRVSKVKHDDIPHGLMMKIHDMKHMHH</sequence>
<dbReference type="Proteomes" id="UP000070063">
    <property type="component" value="Unassembled WGS sequence"/>
</dbReference>
<dbReference type="EMBL" id="SCHB01000001">
    <property type="protein sequence ID" value="TBW73444.1"/>
    <property type="molecule type" value="Genomic_DNA"/>
</dbReference>
<gene>
    <name evidence="4" type="ORF">EQ812_01170</name>
    <name evidence="3" type="ORF">FO454_00640</name>
    <name evidence="2" type="ORF">HMPREF3225_00514</name>
</gene>
<evidence type="ECO:0000313" key="6">
    <source>
        <dbReference type="Proteomes" id="UP000293637"/>
    </source>
</evidence>
<keyword evidence="1" id="KW-0472">Membrane</keyword>